<evidence type="ECO:0000313" key="2">
    <source>
        <dbReference type="EMBL" id="MDC7685222.1"/>
    </source>
</evidence>
<feature type="domain" description="DUF6968" evidence="1">
    <location>
        <begin position="13"/>
        <end position="95"/>
    </location>
</feature>
<keyword evidence="3" id="KW-1185">Reference proteome</keyword>
<dbReference type="Pfam" id="PF22302">
    <property type="entry name" value="DUF6968"/>
    <property type="match status" value="1"/>
</dbReference>
<organism evidence="2 3">
    <name type="scientific">Asticcacaulis aquaticus</name>
    <dbReference type="NCBI Taxonomy" id="2984212"/>
    <lineage>
        <taxon>Bacteria</taxon>
        <taxon>Pseudomonadati</taxon>
        <taxon>Pseudomonadota</taxon>
        <taxon>Alphaproteobacteria</taxon>
        <taxon>Caulobacterales</taxon>
        <taxon>Caulobacteraceae</taxon>
        <taxon>Asticcacaulis</taxon>
    </lineage>
</organism>
<sequence>MNTVVVRERLYAVYPGHTPFEVIVEIGTPYAFEGSDSEWVCPVSIPALNYADQQVHGGSALQALCLALCMVRMHLTLVRDEGGRLSYTADGEDDYDIVSTFGLSDVSPDRH</sequence>
<protein>
    <recommendedName>
        <fullName evidence="1">DUF6968 domain-containing protein</fullName>
    </recommendedName>
</protein>
<evidence type="ECO:0000313" key="3">
    <source>
        <dbReference type="Proteomes" id="UP001214854"/>
    </source>
</evidence>
<comment type="caution">
    <text evidence="2">The sequence shown here is derived from an EMBL/GenBank/DDBJ whole genome shotgun (WGS) entry which is preliminary data.</text>
</comment>
<dbReference type="InterPro" id="IPR054241">
    <property type="entry name" value="DUF6968"/>
</dbReference>
<dbReference type="EMBL" id="JAQQKX010000025">
    <property type="protein sequence ID" value="MDC7685222.1"/>
    <property type="molecule type" value="Genomic_DNA"/>
</dbReference>
<reference evidence="2 3" key="1">
    <citation type="submission" date="2023-01" db="EMBL/GenBank/DDBJ databases">
        <title>Novel species of the genus Asticcacaulis isolated from rivers.</title>
        <authorList>
            <person name="Lu H."/>
        </authorList>
    </citation>
    <scope>NUCLEOTIDE SEQUENCE [LARGE SCALE GENOMIC DNA]</scope>
    <source>
        <strain evidence="2 3">BYS171W</strain>
    </source>
</reference>
<evidence type="ECO:0000259" key="1">
    <source>
        <dbReference type="Pfam" id="PF22302"/>
    </source>
</evidence>
<dbReference type="Proteomes" id="UP001214854">
    <property type="component" value="Unassembled WGS sequence"/>
</dbReference>
<name>A0ABT5HZ69_9CAUL</name>
<dbReference type="RefSeq" id="WP_272749727.1">
    <property type="nucleotide sequence ID" value="NZ_JAQQKX010000025.1"/>
</dbReference>
<accession>A0ABT5HZ69</accession>
<gene>
    <name evidence="2" type="ORF">PQU92_18215</name>
</gene>
<proteinExistence type="predicted"/>